<keyword evidence="3" id="KW-0732">Signal</keyword>
<feature type="chain" id="PRO_5025672097" evidence="3">
    <location>
        <begin position="20"/>
        <end position="732"/>
    </location>
</feature>
<feature type="compositionally biased region" description="Polar residues" evidence="2">
    <location>
        <begin position="705"/>
        <end position="716"/>
    </location>
</feature>
<protein>
    <submittedName>
        <fullName evidence="4">Protein phosphatase 6, regulatory subunit 2a</fullName>
    </submittedName>
</protein>
<organism evidence="4 5">
    <name type="scientific">Salmo trutta</name>
    <name type="common">Brown trout</name>
    <dbReference type="NCBI Taxonomy" id="8032"/>
    <lineage>
        <taxon>Eukaryota</taxon>
        <taxon>Metazoa</taxon>
        <taxon>Chordata</taxon>
        <taxon>Craniata</taxon>
        <taxon>Vertebrata</taxon>
        <taxon>Euteleostomi</taxon>
        <taxon>Actinopterygii</taxon>
        <taxon>Neopterygii</taxon>
        <taxon>Teleostei</taxon>
        <taxon>Protacanthopterygii</taxon>
        <taxon>Salmoniformes</taxon>
        <taxon>Salmonidae</taxon>
        <taxon>Salmoninae</taxon>
        <taxon>Salmo</taxon>
    </lineage>
</organism>
<name>A0A673YBI1_SALTR</name>
<feature type="compositionally biased region" description="Basic and acidic residues" evidence="2">
    <location>
        <begin position="673"/>
        <end position="682"/>
    </location>
</feature>
<dbReference type="PANTHER" id="PTHR12634:SF15">
    <property type="entry name" value="SERINE_THREONINE-PROTEIN PHOSPHATASE 6 REGULATORY SUBUNIT 2"/>
    <property type="match status" value="1"/>
</dbReference>
<dbReference type="GeneTree" id="ENSGT00390000009899"/>
<dbReference type="GO" id="GO:0019888">
    <property type="term" value="F:protein phosphatase regulator activity"/>
    <property type="evidence" value="ECO:0007669"/>
    <property type="project" value="TreeGrafter"/>
</dbReference>
<dbReference type="AlphaFoldDB" id="A0A673YBI1"/>
<dbReference type="InterPro" id="IPR016024">
    <property type="entry name" value="ARM-type_fold"/>
</dbReference>
<accession>A0A673YBI1</accession>
<dbReference type="GO" id="GO:0005634">
    <property type="term" value="C:nucleus"/>
    <property type="evidence" value="ECO:0007669"/>
    <property type="project" value="TreeGrafter"/>
</dbReference>
<evidence type="ECO:0000256" key="1">
    <source>
        <dbReference type="ARBA" id="ARBA00006180"/>
    </source>
</evidence>
<dbReference type="Pfam" id="PF04499">
    <property type="entry name" value="SAPS"/>
    <property type="match status" value="1"/>
</dbReference>
<dbReference type="InterPro" id="IPR011989">
    <property type="entry name" value="ARM-like"/>
</dbReference>
<dbReference type="Ensembl" id="ENSSTUT00000033289.1">
    <property type="protein sequence ID" value="ENSSTUP00000031853.1"/>
    <property type="gene ID" value="ENSSTUG00000010991.1"/>
</dbReference>
<evidence type="ECO:0000256" key="3">
    <source>
        <dbReference type="SAM" id="SignalP"/>
    </source>
</evidence>
<dbReference type="GO" id="GO:0005829">
    <property type="term" value="C:cytosol"/>
    <property type="evidence" value="ECO:0007669"/>
    <property type="project" value="TreeGrafter"/>
</dbReference>
<gene>
    <name evidence="4" type="primary">PPP6R2</name>
    <name evidence="4" type="synonym">LOC115198893</name>
</gene>
<keyword evidence="5" id="KW-1185">Reference proteome</keyword>
<sequence length="732" mass="83071">MFLLHCFHLFLCVFPLLPSLPPTMFWKFDLHTTSHIDQLLDREDVTLRELMEEDDVLQECKAQNRRLLLFLSQDHCMTELVNLITTEPPADLEEKSRFKFPNIACELLTSDVSLINDKLGGDESLLETLYHFLEQDPPLNPLLASFFSKTIGNLIARKTEQVISFLRKKDGFIDLVLKHIDASAMMDLLLRLISCVEPAPLRQEVLNWLSEEKLIQRLTELIHTGKDEERQSNASQTLCDIIRLSRDQANQMQENVEADPLLAVLESQESVAGLLKTMFEGERSEASIVNGTQVLLTLLETRRSGFKQYGNTSTFILHAIEPHLKDFQQLLLNPPKKSAILTTVGLLEEPLGNARLHVARLVAALLQTSAPSVCQELCKLTTMDQLLDLFFKYSWNNFLHFQVELCVASILNHSVPEERPIPGLQNHEEKPPAGPENQGEAGDCLYIKLFQKCRLVQRILDAWEENDQIQAEGGARRGNMGHLTRMANMVVQNLEKGPVQSQISDLIKELPEDCRGHWESFVDETLRETNRRNTVELVSTHNLHSSSEDDDMESPFPNDLSLQQAFSDYQIQQMTANFVDQFGFNDEEFSEHDENINATFDRIAEINFNLDADDNSANATAFEACCKERIRQFDDAEEEEDIWEEKEINYATQVKSRTRFGVSHTSESSLENGGRERDRGSGSDEEDDSRQSASDPGSLEESKDSTPSTPGNQSATCKLCLLPIFTQPIRQS</sequence>
<dbReference type="SUPFAM" id="SSF48371">
    <property type="entry name" value="ARM repeat"/>
    <property type="match status" value="1"/>
</dbReference>
<reference evidence="4" key="1">
    <citation type="submission" date="2025-08" db="UniProtKB">
        <authorList>
            <consortium name="Ensembl"/>
        </authorList>
    </citation>
    <scope>IDENTIFICATION</scope>
</reference>
<evidence type="ECO:0000313" key="4">
    <source>
        <dbReference type="Ensembl" id="ENSSTUP00000031853.1"/>
    </source>
</evidence>
<reference evidence="4" key="2">
    <citation type="submission" date="2025-09" db="UniProtKB">
        <authorList>
            <consortium name="Ensembl"/>
        </authorList>
    </citation>
    <scope>IDENTIFICATION</scope>
</reference>
<feature type="region of interest" description="Disordered" evidence="2">
    <location>
        <begin position="657"/>
        <end position="717"/>
    </location>
</feature>
<proteinExistence type="inferred from homology"/>
<dbReference type="PANTHER" id="PTHR12634">
    <property type="entry name" value="SIT4 YEAST -ASSOCIATING PROTEIN-RELATED"/>
    <property type="match status" value="1"/>
</dbReference>
<comment type="similarity">
    <text evidence="1">Belongs to the SAPS family.</text>
</comment>
<evidence type="ECO:0000313" key="5">
    <source>
        <dbReference type="Proteomes" id="UP000472277"/>
    </source>
</evidence>
<dbReference type="Gene3D" id="1.25.10.10">
    <property type="entry name" value="Leucine-rich Repeat Variant"/>
    <property type="match status" value="1"/>
</dbReference>
<dbReference type="GO" id="GO:0019903">
    <property type="term" value="F:protein phosphatase binding"/>
    <property type="evidence" value="ECO:0007669"/>
    <property type="project" value="InterPro"/>
</dbReference>
<dbReference type="InterPro" id="IPR007587">
    <property type="entry name" value="SAPS"/>
</dbReference>
<feature type="signal peptide" evidence="3">
    <location>
        <begin position="1"/>
        <end position="19"/>
    </location>
</feature>
<dbReference type="Proteomes" id="UP000472277">
    <property type="component" value="Chromosome 8"/>
</dbReference>
<evidence type="ECO:0000256" key="2">
    <source>
        <dbReference type="SAM" id="MobiDB-lite"/>
    </source>
</evidence>